<protein>
    <submittedName>
        <fullName evidence="3">Peroxiredoxin</fullName>
        <ecNumber evidence="3">1.11.1.15</ecNumber>
    </submittedName>
</protein>
<reference evidence="3" key="1">
    <citation type="submission" date="2021-06" db="EMBL/GenBank/DDBJ databases">
        <authorList>
            <person name="Criscuolo A."/>
        </authorList>
    </citation>
    <scope>NUCLEOTIDE SEQUENCE</scope>
    <source>
        <strain evidence="3">CIP111600</strain>
    </source>
</reference>
<dbReference type="PROSITE" id="PS51352">
    <property type="entry name" value="THIOREDOXIN_2"/>
    <property type="match status" value="1"/>
</dbReference>
<dbReference type="GO" id="GO:0004601">
    <property type="term" value="F:peroxidase activity"/>
    <property type="evidence" value="ECO:0007669"/>
    <property type="project" value="UniProtKB-KW"/>
</dbReference>
<keyword evidence="4" id="KW-1185">Reference proteome</keyword>
<feature type="domain" description="Thioredoxin" evidence="2">
    <location>
        <begin position="5"/>
        <end position="182"/>
    </location>
</feature>
<evidence type="ECO:0000256" key="1">
    <source>
        <dbReference type="ARBA" id="ARBA00023157"/>
    </source>
</evidence>
<proteinExistence type="predicted"/>
<name>A0A916NPQ7_9BACL</name>
<dbReference type="InterPro" id="IPR000866">
    <property type="entry name" value="AhpC/TSA"/>
</dbReference>
<dbReference type="InterPro" id="IPR013766">
    <property type="entry name" value="Thioredoxin_domain"/>
</dbReference>
<comment type="caution">
    <text evidence="3">The sequence shown here is derived from an EMBL/GenBank/DDBJ whole genome shotgun (WGS) entry which is preliminary data.</text>
</comment>
<dbReference type="PANTHER" id="PTHR42852">
    <property type="entry name" value="THIOL:DISULFIDE INTERCHANGE PROTEIN DSBE"/>
    <property type="match status" value="1"/>
</dbReference>
<dbReference type="EC" id="1.11.1.15" evidence="3"/>
<dbReference type="EMBL" id="CAJVAS010000009">
    <property type="protein sequence ID" value="CAG7622999.1"/>
    <property type="molecule type" value="Genomic_DNA"/>
</dbReference>
<evidence type="ECO:0000313" key="3">
    <source>
        <dbReference type="EMBL" id="CAG7622999.1"/>
    </source>
</evidence>
<gene>
    <name evidence="3" type="primary">bcp_1</name>
    <name evidence="3" type="ORF">PAESOLCIP111_02467</name>
</gene>
<dbReference type="Proteomes" id="UP000693672">
    <property type="component" value="Unassembled WGS sequence"/>
</dbReference>
<keyword evidence="3" id="KW-0560">Oxidoreductase</keyword>
<accession>A0A916NPQ7</accession>
<evidence type="ECO:0000259" key="2">
    <source>
        <dbReference type="PROSITE" id="PS51352"/>
    </source>
</evidence>
<sequence length="193" mass="21108">MSIRLSPGDIAPDFVFTGIDGTSVRLSDLRGKKVLVAFFRNAACALCNLRVRHFIRRYDAWQRLDLDVVAVFESPADSLSRHVGRQEAPFPLIGDPEARLYALYGVEVSEAKVQATIADAATKTFVAQAEAEGFALTPEAGSNMNRIPAEFLIDENGIVAVAHYGRLVTDHLPLDAIDRFASLGCLESDSRSR</sequence>
<dbReference type="PANTHER" id="PTHR42852:SF13">
    <property type="entry name" value="PROTEIN DIPZ"/>
    <property type="match status" value="1"/>
</dbReference>
<evidence type="ECO:0000313" key="4">
    <source>
        <dbReference type="Proteomes" id="UP000693672"/>
    </source>
</evidence>
<dbReference type="RefSeq" id="WP_218092252.1">
    <property type="nucleotide sequence ID" value="NZ_CAJVAS010000009.1"/>
</dbReference>
<keyword evidence="3" id="KW-0575">Peroxidase</keyword>
<organism evidence="3 4">
    <name type="scientific">Paenibacillus solanacearum</name>
    <dbReference type="NCBI Taxonomy" id="2048548"/>
    <lineage>
        <taxon>Bacteria</taxon>
        <taxon>Bacillati</taxon>
        <taxon>Bacillota</taxon>
        <taxon>Bacilli</taxon>
        <taxon>Bacillales</taxon>
        <taxon>Paenibacillaceae</taxon>
        <taxon>Paenibacillus</taxon>
    </lineage>
</organism>
<dbReference type="AlphaFoldDB" id="A0A916NPQ7"/>
<dbReference type="InterPro" id="IPR050553">
    <property type="entry name" value="Thioredoxin_ResA/DsbE_sf"/>
</dbReference>
<dbReference type="Pfam" id="PF00578">
    <property type="entry name" value="AhpC-TSA"/>
    <property type="match status" value="1"/>
</dbReference>
<keyword evidence="1" id="KW-1015">Disulfide bond</keyword>